<proteinExistence type="predicted"/>
<reference evidence="2 3" key="1">
    <citation type="submission" date="2019-12" db="EMBL/GenBank/DDBJ databases">
        <authorList>
            <person name="Kim Y.S."/>
        </authorList>
    </citation>
    <scope>NUCLEOTIDE SEQUENCE [LARGE SCALE GENOMIC DNA]</scope>
    <source>
        <strain evidence="2 3">MMS17-SY077</strain>
    </source>
</reference>
<dbReference type="GO" id="GO:0016787">
    <property type="term" value="F:hydrolase activity"/>
    <property type="evidence" value="ECO:0007669"/>
    <property type="project" value="UniProtKB-KW"/>
</dbReference>
<keyword evidence="3" id="KW-1185">Reference proteome</keyword>
<dbReference type="SUPFAM" id="SSF142433">
    <property type="entry name" value="CinA-like"/>
    <property type="match status" value="1"/>
</dbReference>
<accession>A0A6I4NYV4</accession>
<name>A0A6I4NYV4_9MICO</name>
<dbReference type="EMBL" id="WSTA01000067">
    <property type="protein sequence ID" value="MWB99560.1"/>
    <property type="molecule type" value="Genomic_DNA"/>
</dbReference>
<sequence length="165" mass="16430">MSAAATLVAELTARGLTLACAESLTGGMLTARIVDVPGASIVLRGGIVAYATPLKHSLLGVDADLLARRGAVDAEVARQMADGVRRAAAIDGRAADLGIATTGAAGPDAQDGQEPGTVYVGIASVAGIRSLAFHFAGGRAEVREQAVAAALDAAVAELAVLDRSI</sequence>
<feature type="domain" description="CinA C-terminal" evidence="1">
    <location>
        <begin position="3"/>
        <end position="153"/>
    </location>
</feature>
<dbReference type="InterPro" id="IPR036653">
    <property type="entry name" value="CinA-like_C"/>
</dbReference>
<dbReference type="AlphaFoldDB" id="A0A6I4NYV4"/>
<evidence type="ECO:0000313" key="3">
    <source>
        <dbReference type="Proteomes" id="UP000438182"/>
    </source>
</evidence>
<dbReference type="Proteomes" id="UP000438182">
    <property type="component" value="Unassembled WGS sequence"/>
</dbReference>
<dbReference type="Pfam" id="PF02464">
    <property type="entry name" value="CinA"/>
    <property type="match status" value="1"/>
</dbReference>
<organism evidence="2 3">
    <name type="scientific">Agromyces seonyuensis</name>
    <dbReference type="NCBI Taxonomy" id="2662446"/>
    <lineage>
        <taxon>Bacteria</taxon>
        <taxon>Bacillati</taxon>
        <taxon>Actinomycetota</taxon>
        <taxon>Actinomycetes</taxon>
        <taxon>Micrococcales</taxon>
        <taxon>Microbacteriaceae</taxon>
        <taxon>Agromyces</taxon>
    </lineage>
</organism>
<dbReference type="InterPro" id="IPR008136">
    <property type="entry name" value="CinA_C"/>
</dbReference>
<dbReference type="Gene3D" id="3.90.950.20">
    <property type="entry name" value="CinA-like"/>
    <property type="match status" value="1"/>
</dbReference>
<dbReference type="RefSeq" id="WP_160425915.1">
    <property type="nucleotide sequence ID" value="NZ_WSTA01000067.1"/>
</dbReference>
<evidence type="ECO:0000259" key="1">
    <source>
        <dbReference type="Pfam" id="PF02464"/>
    </source>
</evidence>
<keyword evidence="2" id="KW-0378">Hydrolase</keyword>
<gene>
    <name evidence="2" type="ORF">GB864_13500</name>
</gene>
<dbReference type="NCBIfam" id="TIGR00199">
    <property type="entry name" value="PncC_domain"/>
    <property type="match status" value="1"/>
</dbReference>
<evidence type="ECO:0000313" key="2">
    <source>
        <dbReference type="EMBL" id="MWB99560.1"/>
    </source>
</evidence>
<protein>
    <submittedName>
        <fullName evidence="2">Nicotinamide-nucleotide amidohydrolase family protein</fullName>
    </submittedName>
</protein>
<comment type="caution">
    <text evidence="2">The sequence shown here is derived from an EMBL/GenBank/DDBJ whole genome shotgun (WGS) entry which is preliminary data.</text>
</comment>